<keyword evidence="3" id="KW-1185">Reference proteome</keyword>
<feature type="region of interest" description="Disordered" evidence="1">
    <location>
        <begin position="1"/>
        <end position="24"/>
    </location>
</feature>
<accession>A0ABU5RI63</accession>
<name>A0ABU5RI63_9PSEU</name>
<comment type="caution">
    <text evidence="2">The sequence shown here is derived from an EMBL/GenBank/DDBJ whole genome shotgun (WGS) entry which is preliminary data.</text>
</comment>
<organism evidence="2 3">
    <name type="scientific">Amycolatopsis heterodermiae</name>
    <dbReference type="NCBI Taxonomy" id="3110235"/>
    <lineage>
        <taxon>Bacteria</taxon>
        <taxon>Bacillati</taxon>
        <taxon>Actinomycetota</taxon>
        <taxon>Actinomycetes</taxon>
        <taxon>Pseudonocardiales</taxon>
        <taxon>Pseudonocardiaceae</taxon>
        <taxon>Amycolatopsis</taxon>
    </lineage>
</organism>
<proteinExistence type="predicted"/>
<protein>
    <submittedName>
        <fullName evidence="2">Uncharacterized protein</fullName>
    </submittedName>
</protein>
<evidence type="ECO:0000256" key="1">
    <source>
        <dbReference type="SAM" id="MobiDB-lite"/>
    </source>
</evidence>
<reference evidence="2 3" key="1">
    <citation type="submission" date="2023-12" db="EMBL/GenBank/DDBJ databases">
        <title>Amycolatopsis sp. V23-08.</title>
        <authorList>
            <person name="Somphong A."/>
        </authorList>
    </citation>
    <scope>NUCLEOTIDE SEQUENCE [LARGE SCALE GENOMIC DNA]</scope>
    <source>
        <strain evidence="2 3">V23-08</strain>
    </source>
</reference>
<dbReference type="RefSeq" id="WP_323333663.1">
    <property type="nucleotide sequence ID" value="NZ_JAYFSI010000011.1"/>
</dbReference>
<feature type="region of interest" description="Disordered" evidence="1">
    <location>
        <begin position="49"/>
        <end position="71"/>
    </location>
</feature>
<evidence type="ECO:0000313" key="2">
    <source>
        <dbReference type="EMBL" id="MEA5365274.1"/>
    </source>
</evidence>
<dbReference type="EMBL" id="JAYFSI010000011">
    <property type="protein sequence ID" value="MEA5365274.1"/>
    <property type="molecule type" value="Genomic_DNA"/>
</dbReference>
<gene>
    <name evidence="2" type="ORF">VA596_37495</name>
</gene>
<sequence length="71" mass="7619">MRTATAGSAPAPRESVLDHLRGRLRQRHLSTTTLKDETGACSDTAHLIQVVSTAEPPDSAGTISRWPADRP</sequence>
<dbReference type="Proteomes" id="UP001304298">
    <property type="component" value="Unassembled WGS sequence"/>
</dbReference>
<evidence type="ECO:0000313" key="3">
    <source>
        <dbReference type="Proteomes" id="UP001304298"/>
    </source>
</evidence>